<dbReference type="Proteomes" id="UP000319257">
    <property type="component" value="Unassembled WGS sequence"/>
</dbReference>
<protein>
    <submittedName>
        <fullName evidence="1">Uncharacterized protein</fullName>
    </submittedName>
</protein>
<dbReference type="AlphaFoldDB" id="A0A507ASE9"/>
<comment type="caution">
    <text evidence="1">The sequence shown here is derived from an EMBL/GenBank/DDBJ whole genome shotgun (WGS) entry which is preliminary data.</text>
</comment>
<name>A0A507ASE9_9PEZI</name>
<dbReference type="InParanoid" id="A0A507ASE9"/>
<sequence>MDLSFEEGIDVLYGTNTFRISLETLEPGLAYYLPAYSLCMVKSLELVLDPRVLGISQPGIRDAVPRATGREERLLEALFRSMEPALLGLQKLYVGFCGGLGFWNHDPYSTPKQRYQNYRAHLLPLVDDAARAFGSRLREIELGLPLSSFWAHFVTGLGAGGKFQAPSWQPGRWPQGGYHARQRIWRSVSSASEGQPAGTEADLGYWITETWSDTPDGWMLDNDRYWE</sequence>
<organism evidence="1 2">
    <name type="scientific">Thyridium curvatum</name>
    <dbReference type="NCBI Taxonomy" id="1093900"/>
    <lineage>
        <taxon>Eukaryota</taxon>
        <taxon>Fungi</taxon>
        <taxon>Dikarya</taxon>
        <taxon>Ascomycota</taxon>
        <taxon>Pezizomycotina</taxon>
        <taxon>Sordariomycetes</taxon>
        <taxon>Sordariomycetidae</taxon>
        <taxon>Thyridiales</taxon>
        <taxon>Thyridiaceae</taxon>
        <taxon>Thyridium</taxon>
    </lineage>
</organism>
<evidence type="ECO:0000313" key="2">
    <source>
        <dbReference type="Proteomes" id="UP000319257"/>
    </source>
</evidence>
<keyword evidence="2" id="KW-1185">Reference proteome</keyword>
<dbReference type="GeneID" id="41976674"/>
<reference evidence="1 2" key="1">
    <citation type="submission" date="2019-06" db="EMBL/GenBank/DDBJ databases">
        <title>Draft genome sequence of the filamentous fungus Phialemoniopsis curvata isolated from diesel fuel.</title>
        <authorList>
            <person name="Varaljay V.A."/>
            <person name="Lyon W.J."/>
            <person name="Crouch A.L."/>
            <person name="Drake C.E."/>
            <person name="Hollomon J.M."/>
            <person name="Nadeau L.J."/>
            <person name="Nunn H.S."/>
            <person name="Stevenson B.S."/>
            <person name="Bojanowski C.L."/>
            <person name="Crookes-Goodson W.J."/>
        </authorList>
    </citation>
    <scope>NUCLEOTIDE SEQUENCE [LARGE SCALE GENOMIC DNA]</scope>
    <source>
        <strain evidence="1 2">D216</strain>
    </source>
</reference>
<dbReference type="OrthoDB" id="5227303at2759"/>
<dbReference type="RefSeq" id="XP_030991337.1">
    <property type="nucleotide sequence ID" value="XM_031144169.1"/>
</dbReference>
<proteinExistence type="predicted"/>
<dbReference type="EMBL" id="SKBQ01000065">
    <property type="protein sequence ID" value="TPX09626.1"/>
    <property type="molecule type" value="Genomic_DNA"/>
</dbReference>
<accession>A0A507ASE9</accession>
<gene>
    <name evidence="1" type="ORF">E0L32_009227</name>
</gene>
<evidence type="ECO:0000313" key="1">
    <source>
        <dbReference type="EMBL" id="TPX09626.1"/>
    </source>
</evidence>